<dbReference type="GO" id="GO:0007165">
    <property type="term" value="P:signal transduction"/>
    <property type="evidence" value="ECO:0007669"/>
    <property type="project" value="InterPro"/>
</dbReference>
<proteinExistence type="predicted"/>
<dbReference type="Proteomes" id="UP000515159">
    <property type="component" value="Chromosome 5"/>
</dbReference>
<dbReference type="RefSeq" id="XP_033800742.1">
    <property type="nucleotide sequence ID" value="XM_033944851.1"/>
</dbReference>
<protein>
    <submittedName>
        <fullName evidence="10">Pericentrin isoform X1</fullName>
    </submittedName>
</protein>
<sequence>MEVQTRLAQQAELLQLQHNQKMLLCKDQLENMEEIKVMVGDLKSVHKNPPITKQHKRNLKEQIWRTPSNQKRWHHPERLGDPSNKKEEYSQTNPQSEKLRLKYKYPSCEAEISNEQTVDWEHEREDFQEKIQNLEIQLKRMGKLHSDAIGYDTKDLSIADLQTHIENFSIQMKQLQETLLRQEEELSSKANLRDPRKHVNNAEDFAKNVSQATDKPKSFIENLIKLSPWGSPELVRKQDINMEHIYNFQETLPFSEGSIALEALPAKFLALEEDKLQGYVGSFINGIQCSKDGQDFGNFSLSGNTYSIAESQDAEKIHLEDQALSSLPVAACDYGSYTISDLGRSLSQAVESKHLHAQFLTYLQLPEMDEDGAESANGMAITELEKLSPVLQAMLDMVHEESCNILACSERPFICKMTPVNSQHSTGLESWQQERHNLLGIINTLKEFLIKVIDKRHKDAEDTSCDWKGEILHNVQGLFEKEHVSLHSELLPHFHDHSSGDRGSLIEKLEHIVKEQEGQQQLGLEYILSFDRSSLLGEIQDLRAQLRMTQLQNREKLQELQESITSAEEHGSKREHQLRKQVELLEYKLQQEMSMVNDLQCSLSCQQEKLAEQFQHLKEEQTTTSNLQDELWHNKQEVERLLSSHQALQHEISRLSYTLKSKEQDLVAAVQSFQREHEKRKEWIEQDQHQTQQEDQKGNTVKDLKATLEEKKSLNKQLSIALESEQASNSNLRKELQIEYSRCEALLSHERSKLSDFQYILTLERQRSKDLAATINYERTVLEQLTKKHQEQNSFKDQGTLMEQSFVQELQAQLMEERKHIAELADIMEKTQQQTALAKRQAEFELQKSHDETQKEREFRKKLQSALELLQRDRETQLLIMREEQQEGNDREKVWARDQAMLVQRLYMKYLRAESYRKALVYQKKYLLLLLGGFQDCEQATLSLIARMGVYPSPTDLQVSAKHSHAFTRFRSVVRTIIAIARLCFLVKKWHRLNKKEGQNETIIQNTPVSVGARSKIPGQWHQLSSNILNSPPTQNTSSSHEIGSAHVSSSAKATHNWFPLSSSISSESSLACTQDPEYSLTEYIQHLEIIQKRLGDIQQVHLLDTFDEEILGSPQPLYLCYENSRSPPPIE</sequence>
<feature type="coiled-coil region" evidence="6">
    <location>
        <begin position="701"/>
        <end position="735"/>
    </location>
</feature>
<keyword evidence="9" id="KW-1185">Reference proteome</keyword>
<feature type="coiled-coil region" evidence="6">
    <location>
        <begin position="117"/>
        <end position="192"/>
    </location>
</feature>
<dbReference type="GO" id="GO:0005737">
    <property type="term" value="C:cytoplasm"/>
    <property type="evidence" value="ECO:0007669"/>
    <property type="project" value="UniProtKB-ARBA"/>
</dbReference>
<evidence type="ECO:0000256" key="1">
    <source>
        <dbReference type="ARBA" id="ARBA00004300"/>
    </source>
</evidence>
<evidence type="ECO:0000256" key="7">
    <source>
        <dbReference type="SAM" id="MobiDB-lite"/>
    </source>
</evidence>
<dbReference type="KEGG" id="gsh:117360678"/>
<dbReference type="Pfam" id="PF10495">
    <property type="entry name" value="PACT_coil_coil"/>
    <property type="match status" value="1"/>
</dbReference>
<evidence type="ECO:0000256" key="6">
    <source>
        <dbReference type="SAM" id="Coils"/>
    </source>
</evidence>
<evidence type="ECO:0000313" key="9">
    <source>
        <dbReference type="Proteomes" id="UP000515159"/>
    </source>
</evidence>
<keyword evidence="4 6" id="KW-0175">Coiled coil</keyword>
<dbReference type="InterPro" id="IPR028745">
    <property type="entry name" value="AKAP9/Pericentrin"/>
</dbReference>
<evidence type="ECO:0000256" key="5">
    <source>
        <dbReference type="ARBA" id="ARBA00023212"/>
    </source>
</evidence>
<dbReference type="GeneID" id="117360678"/>
<feature type="region of interest" description="Disordered" evidence="7">
    <location>
        <begin position="46"/>
        <end position="98"/>
    </location>
</feature>
<name>A0A6P8QQU4_GEOSA</name>
<dbReference type="CTD" id="5116"/>
<accession>A0A6P8QQU4</accession>
<dbReference type="InterPro" id="IPR019528">
    <property type="entry name" value="PACT_domain"/>
</dbReference>
<keyword evidence="3" id="KW-0597">Phosphoprotein</keyword>
<dbReference type="GO" id="GO:0060090">
    <property type="term" value="F:molecular adaptor activity"/>
    <property type="evidence" value="ECO:0007669"/>
    <property type="project" value="InterPro"/>
</dbReference>
<dbReference type="PANTHER" id="PTHR44981">
    <property type="entry name" value="PERICENTRIN-LIKE PROTEIN, ISOFORM F"/>
    <property type="match status" value="1"/>
</dbReference>
<evidence type="ECO:0000256" key="2">
    <source>
        <dbReference type="ARBA" id="ARBA00022490"/>
    </source>
</evidence>
<keyword evidence="2" id="KW-0963">Cytoplasm</keyword>
<dbReference type="AlphaFoldDB" id="A0A6P8QQU4"/>
<evidence type="ECO:0000256" key="4">
    <source>
        <dbReference type="ARBA" id="ARBA00023054"/>
    </source>
</evidence>
<dbReference type="GO" id="GO:0005813">
    <property type="term" value="C:centrosome"/>
    <property type="evidence" value="ECO:0007669"/>
    <property type="project" value="UniProtKB-SubCell"/>
</dbReference>
<comment type="subcellular location">
    <subcellularLocation>
        <location evidence="1">Cytoplasm</location>
        <location evidence="1">Cytoskeleton</location>
        <location evidence="1">Microtubule organizing center</location>
        <location evidence="1">Centrosome</location>
    </subcellularLocation>
</comment>
<feature type="compositionally biased region" description="Basic and acidic residues" evidence="7">
    <location>
        <begin position="76"/>
        <end position="89"/>
    </location>
</feature>
<feature type="domain" description="Pericentrin/AKAP-450 centrosomal targeting" evidence="8">
    <location>
        <begin position="909"/>
        <end position="990"/>
    </location>
</feature>
<dbReference type="OrthoDB" id="2020852at2759"/>
<evidence type="ECO:0000313" key="10">
    <source>
        <dbReference type="RefSeq" id="XP_033800742.1"/>
    </source>
</evidence>
<keyword evidence="5" id="KW-0206">Cytoskeleton</keyword>
<dbReference type="PANTHER" id="PTHR44981:SF3">
    <property type="entry name" value="PERICENTRIN"/>
    <property type="match status" value="1"/>
</dbReference>
<dbReference type="InParanoid" id="A0A6P8QQU4"/>
<evidence type="ECO:0000259" key="8">
    <source>
        <dbReference type="Pfam" id="PF10495"/>
    </source>
</evidence>
<feature type="coiled-coil region" evidence="6">
    <location>
        <begin position="807"/>
        <end position="834"/>
    </location>
</feature>
<evidence type="ECO:0000256" key="3">
    <source>
        <dbReference type="ARBA" id="ARBA00022553"/>
    </source>
</evidence>
<gene>
    <name evidence="10" type="primary">PCNT</name>
</gene>
<reference evidence="10" key="1">
    <citation type="submission" date="2025-08" db="UniProtKB">
        <authorList>
            <consortium name="RefSeq"/>
        </authorList>
    </citation>
    <scope>IDENTIFICATION</scope>
</reference>
<organism evidence="9 10">
    <name type="scientific">Geotrypetes seraphini</name>
    <name type="common">Gaboon caecilian</name>
    <name type="synonym">Caecilia seraphini</name>
    <dbReference type="NCBI Taxonomy" id="260995"/>
    <lineage>
        <taxon>Eukaryota</taxon>
        <taxon>Metazoa</taxon>
        <taxon>Chordata</taxon>
        <taxon>Craniata</taxon>
        <taxon>Vertebrata</taxon>
        <taxon>Euteleostomi</taxon>
        <taxon>Amphibia</taxon>
        <taxon>Gymnophiona</taxon>
        <taxon>Geotrypetes</taxon>
    </lineage>
</organism>